<sequence>MRDPNIDIESDSDGTGKAISGPFPRPRGNACTASKFDGSVRSIAVAVVVAIVIKALRRPLRRYASRPTPEIPSGEGRSSPIPWPTSTRPGQVGKVVEPATWGRASA</sequence>
<feature type="non-terminal residue" evidence="2">
    <location>
        <position position="1"/>
    </location>
</feature>
<name>A0ABN8ITX9_9NEOP</name>
<gene>
    <name evidence="2" type="ORF">IPOD504_LOCUS12998</name>
</gene>
<feature type="region of interest" description="Disordered" evidence="1">
    <location>
        <begin position="65"/>
        <end position="106"/>
    </location>
</feature>
<evidence type="ECO:0000256" key="1">
    <source>
        <dbReference type="SAM" id="MobiDB-lite"/>
    </source>
</evidence>
<accession>A0ABN8ITX9</accession>
<evidence type="ECO:0000313" key="2">
    <source>
        <dbReference type="EMBL" id="CAH2065008.1"/>
    </source>
</evidence>
<keyword evidence="3" id="KW-1185">Reference proteome</keyword>
<protein>
    <submittedName>
        <fullName evidence="2">Uncharacterized protein</fullName>
    </submittedName>
</protein>
<evidence type="ECO:0000313" key="3">
    <source>
        <dbReference type="Proteomes" id="UP000837857"/>
    </source>
</evidence>
<dbReference type="EMBL" id="OW152842">
    <property type="protein sequence ID" value="CAH2065008.1"/>
    <property type="molecule type" value="Genomic_DNA"/>
</dbReference>
<dbReference type="Proteomes" id="UP000837857">
    <property type="component" value="Chromosome 30"/>
</dbReference>
<reference evidence="2" key="1">
    <citation type="submission" date="2022-03" db="EMBL/GenBank/DDBJ databases">
        <authorList>
            <person name="Martin H S."/>
        </authorList>
    </citation>
    <scope>NUCLEOTIDE SEQUENCE</scope>
</reference>
<organism evidence="2 3">
    <name type="scientific">Iphiclides podalirius</name>
    <name type="common">scarce swallowtail</name>
    <dbReference type="NCBI Taxonomy" id="110791"/>
    <lineage>
        <taxon>Eukaryota</taxon>
        <taxon>Metazoa</taxon>
        <taxon>Ecdysozoa</taxon>
        <taxon>Arthropoda</taxon>
        <taxon>Hexapoda</taxon>
        <taxon>Insecta</taxon>
        <taxon>Pterygota</taxon>
        <taxon>Neoptera</taxon>
        <taxon>Endopterygota</taxon>
        <taxon>Lepidoptera</taxon>
        <taxon>Glossata</taxon>
        <taxon>Ditrysia</taxon>
        <taxon>Papilionoidea</taxon>
        <taxon>Papilionidae</taxon>
        <taxon>Papilioninae</taxon>
        <taxon>Iphiclides</taxon>
    </lineage>
</organism>
<feature type="region of interest" description="Disordered" evidence="1">
    <location>
        <begin position="1"/>
        <end position="28"/>
    </location>
</feature>
<feature type="compositionally biased region" description="Acidic residues" evidence="1">
    <location>
        <begin position="1"/>
        <end position="12"/>
    </location>
</feature>
<proteinExistence type="predicted"/>